<evidence type="ECO:0000313" key="2">
    <source>
        <dbReference type="EMBL" id="OAY52967.1"/>
    </source>
</evidence>
<accession>A0A2C9W3C6</accession>
<reference evidence="2" key="1">
    <citation type="submission" date="2016-02" db="EMBL/GenBank/DDBJ databases">
        <title>WGS assembly of Manihot esculenta.</title>
        <authorList>
            <person name="Bredeson J.V."/>
            <person name="Prochnik S.E."/>
            <person name="Lyons J.B."/>
            <person name="Schmutz J."/>
            <person name="Grimwood J."/>
            <person name="Vrebalov J."/>
            <person name="Bart R.S."/>
            <person name="Amuge T."/>
            <person name="Ferguson M.E."/>
            <person name="Green R."/>
            <person name="Putnam N."/>
            <person name="Stites J."/>
            <person name="Rounsley S."/>
            <person name="Rokhsar D.S."/>
        </authorList>
    </citation>
    <scope>NUCLEOTIDE SEQUENCE [LARGE SCALE GENOMIC DNA]</scope>
    <source>
        <tissue evidence="2">Leaf</tissue>
    </source>
</reference>
<feature type="signal peptide" evidence="1">
    <location>
        <begin position="1"/>
        <end position="16"/>
    </location>
</feature>
<evidence type="ECO:0000256" key="1">
    <source>
        <dbReference type="SAM" id="SignalP"/>
    </source>
</evidence>
<protein>
    <submittedName>
        <fullName evidence="2">Uncharacterized protein</fullName>
    </submittedName>
</protein>
<proteinExistence type="predicted"/>
<feature type="chain" id="PRO_5012813139" evidence="1">
    <location>
        <begin position="17"/>
        <end position="40"/>
    </location>
</feature>
<organism evidence="2">
    <name type="scientific">Manihot esculenta</name>
    <name type="common">Cassava</name>
    <name type="synonym">Jatropha manihot</name>
    <dbReference type="NCBI Taxonomy" id="3983"/>
    <lineage>
        <taxon>Eukaryota</taxon>
        <taxon>Viridiplantae</taxon>
        <taxon>Streptophyta</taxon>
        <taxon>Embryophyta</taxon>
        <taxon>Tracheophyta</taxon>
        <taxon>Spermatophyta</taxon>
        <taxon>Magnoliopsida</taxon>
        <taxon>eudicotyledons</taxon>
        <taxon>Gunneridae</taxon>
        <taxon>Pentapetalae</taxon>
        <taxon>rosids</taxon>
        <taxon>fabids</taxon>
        <taxon>Malpighiales</taxon>
        <taxon>Euphorbiaceae</taxon>
        <taxon>Crotonoideae</taxon>
        <taxon>Manihoteae</taxon>
        <taxon>Manihot</taxon>
    </lineage>
</organism>
<dbReference type="AlphaFoldDB" id="A0A2C9W3C6"/>
<dbReference type="EMBL" id="CM004390">
    <property type="protein sequence ID" value="OAY52967.1"/>
    <property type="molecule type" value="Genomic_DNA"/>
</dbReference>
<gene>
    <name evidence="2" type="ORF">MANES_04G125800</name>
</gene>
<name>A0A2C9W3C6_MANES</name>
<keyword evidence="1" id="KW-0732">Signal</keyword>
<sequence>MTKSIFAFLFVRVAQCLRLHNILFLPDMSRQMNHSTVHLM</sequence>